<comment type="catalytic activity">
    <reaction evidence="9">
        <text>DNA(n) + a 2'-deoxyribonucleoside 5'-triphosphate = DNA(n+1) + diphosphate</text>
        <dbReference type="Rhea" id="RHEA:22508"/>
        <dbReference type="Rhea" id="RHEA-COMP:17339"/>
        <dbReference type="Rhea" id="RHEA-COMP:17340"/>
        <dbReference type="ChEBI" id="CHEBI:33019"/>
        <dbReference type="ChEBI" id="CHEBI:61560"/>
        <dbReference type="ChEBI" id="CHEBI:173112"/>
        <dbReference type="EC" id="2.7.7.7"/>
    </reaction>
</comment>
<dbReference type="SMART" id="SM00481">
    <property type="entry name" value="POLIIIAc"/>
    <property type="match status" value="1"/>
</dbReference>
<dbReference type="RefSeq" id="WP_187082926.1">
    <property type="nucleotide sequence ID" value="NZ_JACORU010000007.1"/>
</dbReference>
<dbReference type="GO" id="GO:0005737">
    <property type="term" value="C:cytoplasm"/>
    <property type="evidence" value="ECO:0007669"/>
    <property type="project" value="UniProtKB-SubCell"/>
</dbReference>
<dbReference type="GO" id="GO:0008408">
    <property type="term" value="F:3'-5' exonuclease activity"/>
    <property type="evidence" value="ECO:0007669"/>
    <property type="project" value="InterPro"/>
</dbReference>
<evidence type="ECO:0000256" key="4">
    <source>
        <dbReference type="ARBA" id="ARBA00022490"/>
    </source>
</evidence>
<dbReference type="InterPro" id="IPR040982">
    <property type="entry name" value="DNA_pol3_finger"/>
</dbReference>
<sequence>MFVHLRLHTEFSIVDGTNRIEDIVKAAAADGQPALGVTDLNNLFGAIKFYKEARGQGVKPVIGCELMVQGFGQDTAAVSRIVVLVQSRQGYLNLCELLARAWTRNVVKAQGVVAFAWLQELGEGLIVLAGAQAGPVGQALVQGDEGKAGEIALQLAGAFPHRFYIELQRAGRNDDELHVAAAVQLAARLKLPVVATHPVQFTAEDDYEAHEARVCISEGEILGNQRRIRKFTREQWFKPAAQMEALFADVPSAVANTLEIARRCNLVLELGKPRLPNFPTPNGMPIEEYFRFASHEGLKERLEHLYPDPTEREKQRPRYEERLEFELNTILKMGFPGYFLIVGDFINWAKDNGCPVGPGRGSGAGSLVAYALKITDLDPLAYNLLFERFLNPERVSMPDFDIDFCQGNRDRVIEYVKEKYGRDAVSQIATFGTMAARAAVRDVGRVMDMSYTFCDGISKLIPNKPGTHITIADALKQEPLLEERYRKEDEVRTLLDMAQKLEGMTRNVGMHAGGVLIAPGKLTDFTPLYQQPGSDSAVSQYDKDDVEAAGLVKFDFLGLATLTILELARKFIVARHKGQENFRFEDVPLDDPHTYRLFTDGKTEAVFQFESRGMQGMLRDAKPTRLEDLIALNALYRPGPMDLIPTFVARKHGREPVEFPHPAVAQMLGETYGIMVYQEQVMQTAQILGGYTLGGADLLRRAMGKKKPEEMAKERVKFREGAQKTHGIDEGKADEIFDLMEKFAGYGFNKSHAAAYSLLAYHTAWLKVHYTAEFYCANMTIEMDNTDKLKVLFEDAVKNFGMTFDPPDVNRGTYRFEPISDKVIRYGLGAVKGTGQSAIEAIVAAREEGGAFTSLYDFCCRVDRTRINKRTVEALIKAGAFDSLQRNRASLVASIDRAFDFASTQEANANQGGLFDMGDSHAASTQEPDLVDVMPWGVKERLSFEKTAIGFYLSGHLFDEVQMEVRRFVKREIGELVDTREPLLLAGIVGDWRVINGQRGKLALFKLDDKTDVIEATADENVFGPHRAWIKDDELVIVMAKLQPDRFSGGFRLNVQQVWDLATARCRFGKYLKVAVNGVAPDIGRLVKEFPPKREMSEQGELVRGLTVRLLVQRAEAVAELQLGEQAKFYPSDAALASWMAQADKGAAQVVYE</sequence>
<evidence type="ECO:0000256" key="7">
    <source>
        <dbReference type="ARBA" id="ARBA00022705"/>
    </source>
</evidence>
<dbReference type="InterPro" id="IPR011708">
    <property type="entry name" value="DNA_pol3_alpha_NTPase_dom"/>
</dbReference>
<dbReference type="CDD" id="cd07433">
    <property type="entry name" value="PHP_PolIIIA_DnaE1"/>
    <property type="match status" value="1"/>
</dbReference>
<dbReference type="NCBIfam" id="TIGR00594">
    <property type="entry name" value="polc"/>
    <property type="match status" value="1"/>
</dbReference>
<dbReference type="InterPro" id="IPR004805">
    <property type="entry name" value="DnaE2/DnaE/PolC"/>
</dbReference>
<evidence type="ECO:0000313" key="11">
    <source>
        <dbReference type="EMBL" id="MBC5766428.1"/>
    </source>
</evidence>
<dbReference type="Gene3D" id="1.10.150.870">
    <property type="match status" value="1"/>
</dbReference>
<reference evidence="11" key="1">
    <citation type="submission" date="2020-08" db="EMBL/GenBank/DDBJ databases">
        <title>Ramlibacter sp. GTP1 16S ribosomal RNA gene genome sequencing and assembly.</title>
        <authorList>
            <person name="Kang M."/>
        </authorList>
    </citation>
    <scope>NUCLEOTIDE SEQUENCE</scope>
    <source>
        <strain evidence="11">GTP1</strain>
    </source>
</reference>
<evidence type="ECO:0000256" key="8">
    <source>
        <dbReference type="ARBA" id="ARBA00022932"/>
    </source>
</evidence>
<evidence type="ECO:0000313" key="12">
    <source>
        <dbReference type="Proteomes" id="UP000596827"/>
    </source>
</evidence>
<evidence type="ECO:0000256" key="2">
    <source>
        <dbReference type="ARBA" id="ARBA00012417"/>
    </source>
</evidence>
<dbReference type="Pfam" id="PF14579">
    <property type="entry name" value="HHH_6"/>
    <property type="match status" value="1"/>
</dbReference>
<evidence type="ECO:0000256" key="9">
    <source>
        <dbReference type="ARBA" id="ARBA00049244"/>
    </source>
</evidence>
<dbReference type="CDD" id="cd04485">
    <property type="entry name" value="DnaE_OBF"/>
    <property type="match status" value="1"/>
</dbReference>
<dbReference type="EMBL" id="JACORU010000007">
    <property type="protein sequence ID" value="MBC5766428.1"/>
    <property type="molecule type" value="Genomic_DNA"/>
</dbReference>
<dbReference type="InterPro" id="IPR029460">
    <property type="entry name" value="DNAPol_HHH"/>
</dbReference>
<evidence type="ECO:0000256" key="3">
    <source>
        <dbReference type="ARBA" id="ARBA00019114"/>
    </source>
</evidence>
<keyword evidence="7" id="KW-0235">DNA replication</keyword>
<dbReference type="InterPro" id="IPR049821">
    <property type="entry name" value="PolIIIA_DnaE1_PHP"/>
</dbReference>
<dbReference type="PANTHER" id="PTHR32294">
    <property type="entry name" value="DNA POLYMERASE III SUBUNIT ALPHA"/>
    <property type="match status" value="1"/>
</dbReference>
<evidence type="ECO:0000256" key="5">
    <source>
        <dbReference type="ARBA" id="ARBA00022679"/>
    </source>
</evidence>
<dbReference type="Pfam" id="PF17657">
    <property type="entry name" value="DNA_pol3_finger"/>
    <property type="match status" value="1"/>
</dbReference>
<keyword evidence="4" id="KW-0963">Cytoplasm</keyword>
<dbReference type="Gene3D" id="1.10.10.1600">
    <property type="entry name" value="Bacterial DNA polymerase III alpha subunit, thumb domain"/>
    <property type="match status" value="1"/>
</dbReference>
<keyword evidence="8" id="KW-0239">DNA-directed DNA polymerase</keyword>
<dbReference type="GO" id="GO:0003887">
    <property type="term" value="F:DNA-directed DNA polymerase activity"/>
    <property type="evidence" value="ECO:0007669"/>
    <property type="project" value="UniProtKB-KW"/>
</dbReference>
<keyword evidence="12" id="KW-1185">Reference proteome</keyword>
<name>A0A923M9R3_9BURK</name>
<dbReference type="SUPFAM" id="SSF89550">
    <property type="entry name" value="PHP domain-like"/>
    <property type="match status" value="1"/>
</dbReference>
<dbReference type="InterPro" id="IPR004013">
    <property type="entry name" value="PHP_dom"/>
</dbReference>
<comment type="caution">
    <text evidence="11">The sequence shown here is derived from an EMBL/GenBank/DDBJ whole genome shotgun (WGS) entry which is preliminary data.</text>
</comment>
<keyword evidence="5 11" id="KW-0808">Transferase</keyword>
<evidence type="ECO:0000256" key="6">
    <source>
        <dbReference type="ARBA" id="ARBA00022695"/>
    </source>
</evidence>
<dbReference type="Pfam" id="PF02811">
    <property type="entry name" value="PHP"/>
    <property type="match status" value="1"/>
</dbReference>
<dbReference type="Pfam" id="PF07733">
    <property type="entry name" value="DNA_pol3_alpha"/>
    <property type="match status" value="1"/>
</dbReference>
<dbReference type="NCBIfam" id="NF004226">
    <property type="entry name" value="PRK05673.1"/>
    <property type="match status" value="1"/>
</dbReference>
<dbReference type="InterPro" id="IPR003141">
    <property type="entry name" value="Pol/His_phosphatase_N"/>
</dbReference>
<dbReference type="EC" id="2.7.7.7" evidence="2"/>
<gene>
    <name evidence="11" type="primary">dnaE</name>
    <name evidence="11" type="ORF">H8R02_18305</name>
</gene>
<organism evidence="11 12">
    <name type="scientific">Ramlibacter albus</name>
    <dbReference type="NCBI Taxonomy" id="2079448"/>
    <lineage>
        <taxon>Bacteria</taxon>
        <taxon>Pseudomonadati</taxon>
        <taxon>Pseudomonadota</taxon>
        <taxon>Betaproteobacteria</taxon>
        <taxon>Burkholderiales</taxon>
        <taxon>Comamonadaceae</taxon>
        <taxon>Ramlibacter</taxon>
    </lineage>
</organism>
<dbReference type="AlphaFoldDB" id="A0A923M9R3"/>
<dbReference type="Proteomes" id="UP000596827">
    <property type="component" value="Unassembled WGS sequence"/>
</dbReference>
<proteinExistence type="predicted"/>
<dbReference type="PANTHER" id="PTHR32294:SF0">
    <property type="entry name" value="DNA POLYMERASE III SUBUNIT ALPHA"/>
    <property type="match status" value="1"/>
</dbReference>
<comment type="subcellular location">
    <subcellularLocation>
        <location evidence="1">Cytoplasm</location>
    </subcellularLocation>
</comment>
<protein>
    <recommendedName>
        <fullName evidence="3">DNA polymerase III subunit alpha</fullName>
        <ecNumber evidence="2">2.7.7.7</ecNumber>
    </recommendedName>
</protein>
<evidence type="ECO:0000256" key="1">
    <source>
        <dbReference type="ARBA" id="ARBA00004496"/>
    </source>
</evidence>
<evidence type="ECO:0000259" key="10">
    <source>
        <dbReference type="SMART" id="SM00481"/>
    </source>
</evidence>
<dbReference type="Gene3D" id="3.20.20.140">
    <property type="entry name" value="Metal-dependent hydrolases"/>
    <property type="match status" value="1"/>
</dbReference>
<dbReference type="GO" id="GO:0006260">
    <property type="term" value="P:DNA replication"/>
    <property type="evidence" value="ECO:0007669"/>
    <property type="project" value="UniProtKB-KW"/>
</dbReference>
<accession>A0A923M9R3</accession>
<dbReference type="InterPro" id="IPR041931">
    <property type="entry name" value="DNA_pol3_alpha_thumb_dom"/>
</dbReference>
<feature type="domain" description="Polymerase/histidinol phosphatase N-terminal" evidence="10">
    <location>
        <begin position="3"/>
        <end position="70"/>
    </location>
</feature>
<dbReference type="InterPro" id="IPR016195">
    <property type="entry name" value="Pol/histidinol_Pase-like"/>
</dbReference>
<keyword evidence="6 11" id="KW-0548">Nucleotidyltransferase</keyword>